<gene>
    <name evidence="1" type="ORF">SP5_034_01040</name>
</gene>
<keyword evidence="2" id="KW-1185">Reference proteome</keyword>
<reference evidence="1 2" key="1">
    <citation type="submission" date="2014-11" db="EMBL/GenBank/DDBJ databases">
        <title>Whole genome shotgun sequence of Sphingomonas parapaucimobilis NBRC 15100.</title>
        <authorList>
            <person name="Katano-Makiyama Y."/>
            <person name="Hosoyama A."/>
            <person name="Hashimoto M."/>
            <person name="Hosoyama Y."/>
            <person name="Noguchi M."/>
            <person name="Numata M."/>
            <person name="Tsuchikane K."/>
            <person name="Hirakata S."/>
            <person name="Uohara A."/>
            <person name="Shimodaira J."/>
            <person name="Ohji S."/>
            <person name="Ichikawa N."/>
            <person name="Kimura A."/>
            <person name="Yamazoe A."/>
            <person name="Fujita N."/>
        </authorList>
    </citation>
    <scope>NUCLEOTIDE SEQUENCE [LARGE SCALE GENOMIC DNA]</scope>
    <source>
        <strain evidence="1 2">NBRC 15100</strain>
    </source>
</reference>
<proteinExistence type="predicted"/>
<dbReference type="AlphaFoldDB" id="A0A0A1W515"/>
<comment type="caution">
    <text evidence="1">The sequence shown here is derived from an EMBL/GenBank/DDBJ whole genome shotgun (WGS) entry which is preliminary data.</text>
</comment>
<dbReference type="Proteomes" id="UP000032305">
    <property type="component" value="Unassembled WGS sequence"/>
</dbReference>
<name>A0A0A1W515_9SPHN</name>
<dbReference type="EMBL" id="BBPI01000034">
    <property type="protein sequence ID" value="GAM00530.1"/>
    <property type="molecule type" value="Genomic_DNA"/>
</dbReference>
<organism evidence="1 2">
    <name type="scientific">Sphingomonas parapaucimobilis NBRC 15100</name>
    <dbReference type="NCBI Taxonomy" id="1219049"/>
    <lineage>
        <taxon>Bacteria</taxon>
        <taxon>Pseudomonadati</taxon>
        <taxon>Pseudomonadota</taxon>
        <taxon>Alphaproteobacteria</taxon>
        <taxon>Sphingomonadales</taxon>
        <taxon>Sphingomonadaceae</taxon>
        <taxon>Sphingomonas</taxon>
    </lineage>
</organism>
<evidence type="ECO:0000313" key="1">
    <source>
        <dbReference type="EMBL" id="GAM00530.1"/>
    </source>
</evidence>
<accession>A0A0A1W515</accession>
<protein>
    <submittedName>
        <fullName evidence="1">Uncharacterized protein</fullName>
    </submittedName>
</protein>
<sequence>MRDIERKVETMPVLITKADVLDHLAGMCANMASGLKMASLIVDLPLPSNGGYSDLIAAWKSKLPAPDLQIAAANDAGKLLRQLAAEERILAARAAANQTNKEPSRG</sequence>
<dbReference type="RefSeq" id="WP_042485552.1">
    <property type="nucleotide sequence ID" value="NZ_BBPI01000034.1"/>
</dbReference>
<evidence type="ECO:0000313" key="2">
    <source>
        <dbReference type="Proteomes" id="UP000032305"/>
    </source>
</evidence>